<dbReference type="InterPro" id="IPR048636">
    <property type="entry name" value="Csf1_N"/>
</dbReference>
<feature type="compositionally biased region" description="Polar residues" evidence="1">
    <location>
        <begin position="2458"/>
        <end position="2468"/>
    </location>
</feature>
<name>A0A9P5NVA9_GYMJU</name>
<evidence type="ECO:0000313" key="4">
    <source>
        <dbReference type="Proteomes" id="UP000724874"/>
    </source>
</evidence>
<dbReference type="Proteomes" id="UP000724874">
    <property type="component" value="Unassembled WGS sequence"/>
</dbReference>
<comment type="caution">
    <text evidence="3">The sequence shown here is derived from an EMBL/GenBank/DDBJ whole genome shotgun (WGS) entry which is preliminary data.</text>
</comment>
<dbReference type="EMBL" id="JADNYJ010000018">
    <property type="protein sequence ID" value="KAF8906483.1"/>
    <property type="molecule type" value="Genomic_DNA"/>
</dbReference>
<keyword evidence="4" id="KW-1185">Reference proteome</keyword>
<dbReference type="PANTHER" id="PTHR32085">
    <property type="entry name" value="PROTEIN CSF1"/>
    <property type="match status" value="1"/>
</dbReference>
<sequence length="2613" mass="292297">MRKTPIGADFSKLEYAIERKILETPTLELTYCMDVVGEVPSHIPTARYASADMHDIGNRDTDPEWGIDLVIHGGFLRYGPWADRQRAELQRIFFPPVYVDSDVTPVLRPGDKRRWTALQIFVELRDETVLHTPFREASKDWQWDGVVDVPDRPRARESASISVVVGDCSSVNYVVPMVVGPTGYESTLEVHLDAVSITSSLNDIRLISAESCRIRCEFPSHVRWDAERSWTIAAYLRQPALFLLRDHINMFTDLGKDWMSGPPADYQNFIPMVYIFKLEMHHFEMNLYANDHNIVDRPLIKDENALVTLRGPHLRSITTIPSNDFRPESILIPFIITVPDIAMSSSLPRWNTHALHAKEKDINIMKSDHLSIGGSYRYFSEVREDLVEQLKLQFDARGTAFRAYGWSIRHFMVLRDNYFGSFTHFQTLSEYLEKRQRGVPIGDPIALKYRHGKNNMLQVEITLRVENSKILLPLGLIGAPTQYAIGVATAVQGEDNYLVLKVQEIQLGLRVHDYFMDMSLNVDTVIGAIQRGQLTLPSLSSTYKEILILDGINITAHRLFGPQPRTATYLCIWEIAMGTIKGFMSATIDSFRLNFVDVVNAPADEFCQPLTLMLDCPAKFISILINTSTERDTWLEAAEVSFDIQSFFHRVFSDCNVSHRSGVYMPQPVLPNSVNGTAPLGPKSGAERVSEADRDARLARTRTSTPAHERPEDDAAMSTDLTDAGSAEEIDSLNEEPIGSLMTFYSPLVRHFVAKWSQMPWDGETFEMTRVNCNDGNFKDEASLSIPECIVENEDISTLRVKFCKTGRIITTPLLLQAALYFEEDIKDIVPHPEACIDSLLIDCLANISAKKTSKYFAFQIDLPHATGRHIQHSTAMPSNLDIMRGKSSHQGVNRPSYRNIGYLNRQTNVDTSEQQGPVIDPLSTIQPSYLVQKGMPHLLRTDATFRLLYHLRSCLLHIPQDISQQTIGEVALRDLSSAIESRLALLDQDAASIDDLTSVDPVFFGKEASWNATERSPGNKFNASLSLQVVRACVLIPAPVGGSSSQFTVNSLAVDVQSRMLDLIQINTSNPSTTKIVRETVVFMSLGSMALIVNTSPNALRPTHFAREKTVYGQFKRCSAYSKSSPTSSIFTYKQLQRTCVLLDKMYFQARSPADHSKDSDQDILASLLFKTCRMSAVSRPETGSKENLKFAITQDSLHLQVPRSALRLYRFIDEWRADYFPGIEAAVKTLLSEYNAGPSRPHSPTPSHLSRRSRILQIHCAVQHFEVSLQVMHGTWLSWEAHQTIVYFDSSGALRAGWSHAFGLQVKFMVVNVSSKPIAQDSAPSSRVKLTLPPLSLAGHSDGYHIHTLILLEFIDLKVKPSHWDTLLSVQQKFGQDFNDLKKPLPSQEGGAHSQKKKAFAYEAHWKMRGFRIGLEGVSSTVVLDVSNAKRWSWDVGVSDLALSLASRLSSPNHRSAFVTIDFRINGLDPALEHEKTLELSISKMHAFGDFIDNLQAEMLERREERASQMAAFKEKTQSILKTFDVNIGEVPLEERSWISKLIVNVSIRSIGVAFPLTHSEELVLPGSKESSPVRAFLCSVKSIEFGTRRGETGQAVMQHLSFQFVSQFRQSVPDNFTAERHHTQNCLLYPEMRAQLRSSSPGSSRQIWVKADVSGFVLDIDSTIPKYIFALIDVYRQGKERVDRLSVNVPSTPFSSIPIFEDSKSTSLERRYSAVPTSNVFMNLVFHSGKVRFFSAAASSLFKSILSSNHFRELLDEQVLGLGAEVFNLPVVTVWGEYRATPATHKLSKVSEKVPSVLMFNSTVHSSSNVLRPTLLPFLTEFIGHLETRMRKVTSGQSQSPVAPPPLLPTMSLPSMDDGLEKSISSTQICFSLQIDRSKLELTCQPDVNVVAGLHWESGGFVINVAPGASQASLFGSVGGLTVGLKHGFLSEDCVRLDARNLAFSVSFKAMESGRQAAASSISVVLDTEFLGGVRFSRLQDVLCFKAVWLDRIPVFNKQSLLKTLPLDASVNAPVKEDISPKRALMTVILVRIREIKLEVDLGQSITKLDLELCDSVFRAHLADDLNEVFLFVSDVSLVANGNMSGHARVSSCVFQTIRRSESAMRDGSATSKMLELRLTSGPLVAALDSDQQQLLHYRAEPLEVEIVDDWSQLHLPAEQEFRPLQLSFTVSCPEIIAAATIGAIPKLLSYLNKFKANLDAQRQGAFRESQTFRATRTPKPNNPLSAVAEAMLHSARSRFKEADSALSYTILQHMVLRLDVLRLIVFPRSMKDVEIAHFIGYDVRANLNSQVGSSSAPAKRDIHLSFSSMVISKYTQVARQTVPANPLEEQADWPMNLFKDATEATIVGLPSMKMHMVSEERKEDTTTTLLYDFHSEFVRRAGMKAFEDIYITLNISLYSWLTVLRKNLTREMEQVRATEDWRVSISTVSPSITAAGSQRKKKVPEKLSLGESPRSATLPSSGTAGLSPFSPSYIRHGTVDQNRTPQTSRESLSPLPPALSPQVQSVSSKNAIEETALLQGLPKRSTLTYKARRRHIERLTMRQLGEATPDVMHPFFMKKAGFNLEDSLPQYVHEYATIPLEEIMEVLLKLYSQQLLTGPKKIRGESEPS</sequence>
<dbReference type="OrthoDB" id="10051416at2759"/>
<feature type="region of interest" description="Disordered" evidence="1">
    <location>
        <begin position="2437"/>
        <end position="2506"/>
    </location>
</feature>
<dbReference type="InterPro" id="IPR029636">
    <property type="entry name" value="Csf1"/>
</dbReference>
<organism evidence="3 4">
    <name type="scientific">Gymnopilus junonius</name>
    <name type="common">Spectacular rustgill mushroom</name>
    <name type="synonym">Gymnopilus spectabilis subsp. junonius</name>
    <dbReference type="NCBI Taxonomy" id="109634"/>
    <lineage>
        <taxon>Eukaryota</taxon>
        <taxon>Fungi</taxon>
        <taxon>Dikarya</taxon>
        <taxon>Basidiomycota</taxon>
        <taxon>Agaricomycotina</taxon>
        <taxon>Agaricomycetes</taxon>
        <taxon>Agaricomycetidae</taxon>
        <taxon>Agaricales</taxon>
        <taxon>Agaricineae</taxon>
        <taxon>Hymenogastraceae</taxon>
        <taxon>Gymnopilus</taxon>
    </lineage>
</organism>
<feature type="region of interest" description="Disordered" evidence="1">
    <location>
        <begin position="674"/>
        <end position="718"/>
    </location>
</feature>
<proteinExistence type="predicted"/>
<evidence type="ECO:0000256" key="1">
    <source>
        <dbReference type="SAM" id="MobiDB-lite"/>
    </source>
</evidence>
<reference evidence="3" key="1">
    <citation type="submission" date="2020-11" db="EMBL/GenBank/DDBJ databases">
        <authorList>
            <consortium name="DOE Joint Genome Institute"/>
            <person name="Ahrendt S."/>
            <person name="Riley R."/>
            <person name="Andreopoulos W."/>
            <person name="LaButti K."/>
            <person name="Pangilinan J."/>
            <person name="Ruiz-duenas F.J."/>
            <person name="Barrasa J.M."/>
            <person name="Sanchez-Garcia M."/>
            <person name="Camarero S."/>
            <person name="Miyauchi S."/>
            <person name="Serrano A."/>
            <person name="Linde D."/>
            <person name="Babiker R."/>
            <person name="Drula E."/>
            <person name="Ayuso-Fernandez I."/>
            <person name="Pacheco R."/>
            <person name="Padilla G."/>
            <person name="Ferreira P."/>
            <person name="Barriuso J."/>
            <person name="Kellner H."/>
            <person name="Castanera R."/>
            <person name="Alfaro M."/>
            <person name="Ramirez L."/>
            <person name="Pisabarro A.G."/>
            <person name="Kuo A."/>
            <person name="Tritt A."/>
            <person name="Lipzen A."/>
            <person name="He G."/>
            <person name="Yan M."/>
            <person name="Ng V."/>
            <person name="Cullen D."/>
            <person name="Martin F."/>
            <person name="Rosso M.-N."/>
            <person name="Henrissat B."/>
            <person name="Hibbett D."/>
            <person name="Martinez A.T."/>
            <person name="Grigoriev I.V."/>
        </authorList>
    </citation>
    <scope>NUCLEOTIDE SEQUENCE</scope>
    <source>
        <strain evidence="3">AH 44721</strain>
    </source>
</reference>
<evidence type="ECO:0000259" key="2">
    <source>
        <dbReference type="Pfam" id="PF21678"/>
    </source>
</evidence>
<dbReference type="GO" id="GO:0016020">
    <property type="term" value="C:membrane"/>
    <property type="evidence" value="ECO:0007669"/>
    <property type="project" value="InterPro"/>
</dbReference>
<dbReference type="Pfam" id="PF21678">
    <property type="entry name" value="Csf1_N"/>
    <property type="match status" value="1"/>
</dbReference>
<feature type="compositionally biased region" description="Polar residues" evidence="1">
    <location>
        <begin position="2483"/>
        <end position="2494"/>
    </location>
</feature>
<feature type="domain" description="Csf1 N-terminal" evidence="2">
    <location>
        <begin position="9"/>
        <end position="437"/>
    </location>
</feature>
<gene>
    <name evidence="3" type="ORF">CPB84DRAFT_1769901</name>
</gene>
<feature type="compositionally biased region" description="Basic and acidic residues" evidence="1">
    <location>
        <begin position="685"/>
        <end position="698"/>
    </location>
</feature>
<accession>A0A9P5NVA9</accession>
<evidence type="ECO:0000313" key="3">
    <source>
        <dbReference type="EMBL" id="KAF8906483.1"/>
    </source>
</evidence>
<dbReference type="PANTHER" id="PTHR32085:SF3">
    <property type="entry name" value="PROTEIN CSF1"/>
    <property type="match status" value="1"/>
</dbReference>
<protein>
    <recommendedName>
        <fullName evidence="2">Csf1 N-terminal domain-containing protein</fullName>
    </recommendedName>
</protein>
<dbReference type="GO" id="GO:0006113">
    <property type="term" value="P:fermentation"/>
    <property type="evidence" value="ECO:0007669"/>
    <property type="project" value="InterPro"/>
</dbReference>